<evidence type="ECO:0000313" key="2">
    <source>
        <dbReference type="Proteomes" id="UP000748332"/>
    </source>
</evidence>
<reference evidence="1" key="1">
    <citation type="submission" date="2020-04" db="EMBL/GenBank/DDBJ databases">
        <authorList>
            <person name="Zhang T."/>
        </authorList>
    </citation>
    <scope>NUCLEOTIDE SEQUENCE</scope>
    <source>
        <strain evidence="1">HKST-UBA16</strain>
    </source>
</reference>
<protein>
    <submittedName>
        <fullName evidence="1">Uncharacterized protein</fullName>
    </submittedName>
</protein>
<reference evidence="1" key="2">
    <citation type="journal article" date="2021" name="Microbiome">
        <title>Successional dynamics and alternative stable states in a saline activated sludge microbial community over 9 years.</title>
        <authorList>
            <person name="Wang Y."/>
            <person name="Ye J."/>
            <person name="Ju F."/>
            <person name="Liu L."/>
            <person name="Boyd J.A."/>
            <person name="Deng Y."/>
            <person name="Parks D.H."/>
            <person name="Jiang X."/>
            <person name="Yin X."/>
            <person name="Woodcroft B.J."/>
            <person name="Tyson G.W."/>
            <person name="Hugenholtz P."/>
            <person name="Polz M.F."/>
            <person name="Zhang T."/>
        </authorList>
    </citation>
    <scope>NUCLEOTIDE SEQUENCE</scope>
    <source>
        <strain evidence="1">HKST-UBA16</strain>
    </source>
</reference>
<proteinExistence type="predicted"/>
<name>A0A955HZG9_9BACT</name>
<sequence length="211" mass="23566">MKLQISSLDTATPNQVRVLEAKQRGWGSLLHAIESAKRNGTSCQQFRPNMGKPFEEAPKNFADIDVAVREYGDKINVWPVRQQFLSPFTVSFTWEQSDPSKRVLLAGPAGFVLKYGEDSGQTPYTIDDFTSEEGDCLSLRGDLTLRVMGEVLHALAESTGQSVVQRLVISNADEGTLEQLARHRFVIEEGYGFVMRRTYSPLGSYLSEDLD</sequence>
<dbReference type="EMBL" id="JAGQLM010000061">
    <property type="protein sequence ID" value="MCA9374997.1"/>
    <property type="molecule type" value="Genomic_DNA"/>
</dbReference>
<dbReference type="Proteomes" id="UP000748332">
    <property type="component" value="Unassembled WGS sequence"/>
</dbReference>
<evidence type="ECO:0000313" key="1">
    <source>
        <dbReference type="EMBL" id="MCA9374997.1"/>
    </source>
</evidence>
<accession>A0A955HZG9</accession>
<gene>
    <name evidence="1" type="ORF">KC622_01555</name>
</gene>
<comment type="caution">
    <text evidence="1">The sequence shown here is derived from an EMBL/GenBank/DDBJ whole genome shotgun (WGS) entry which is preliminary data.</text>
</comment>
<dbReference type="AlphaFoldDB" id="A0A955HZG9"/>
<organism evidence="1 2">
    <name type="scientific">Candidatus Dojkabacteria bacterium</name>
    <dbReference type="NCBI Taxonomy" id="2099670"/>
    <lineage>
        <taxon>Bacteria</taxon>
        <taxon>Candidatus Dojkabacteria</taxon>
    </lineage>
</organism>